<dbReference type="Proteomes" id="UP000092731">
    <property type="component" value="Unassembled WGS sequence"/>
</dbReference>
<proteinExistence type="predicted"/>
<accession>A0A170TE64</accession>
<sequence>MNDLIVSFQPKVYFVISNNILLREWIGNKVWMYSIINKLCVLVQDLISIYLSKYIGINSVRYLK</sequence>
<organism evidence="1 2">
    <name type="scientific">Ehrlichia ruminantium</name>
    <name type="common">heartwater rickettsia</name>
    <name type="synonym">Cowdria ruminantium</name>
    <dbReference type="NCBI Taxonomy" id="779"/>
    <lineage>
        <taxon>Bacteria</taxon>
        <taxon>Pseudomonadati</taxon>
        <taxon>Pseudomonadota</taxon>
        <taxon>Alphaproteobacteria</taxon>
        <taxon>Rickettsiales</taxon>
        <taxon>Anaplasmataceae</taxon>
        <taxon>Ehrlichia</taxon>
    </lineage>
</organism>
<reference evidence="2" key="1">
    <citation type="submission" date="2016-05" db="EMBL/GenBank/DDBJ databases">
        <title>Draft genome sequences of four strains of Ehrlichia ruminantium, a tick-borne pathogen of ruminants, isolated from Zimbabwe, The Gambia and Ghana.</title>
        <authorList>
            <person name="Nakao R."/>
            <person name="Jongejan F."/>
            <person name="Sugimoto C."/>
        </authorList>
    </citation>
    <scope>NUCLEOTIDE SEQUENCE [LARGE SCALE GENOMIC DNA]</scope>
    <source>
        <strain evidence="2">Pokoase 417</strain>
    </source>
</reference>
<name>A0A170TE64_EHRRU</name>
<evidence type="ECO:0000313" key="2">
    <source>
        <dbReference type="Proteomes" id="UP000092731"/>
    </source>
</evidence>
<dbReference type="AlphaFoldDB" id="A0A170TE64"/>
<dbReference type="EMBL" id="BDDM01000321">
    <property type="protein sequence ID" value="GAT78798.1"/>
    <property type="molecule type" value="Genomic_DNA"/>
</dbReference>
<gene>
    <name evidence="1" type="ORF">EHRUM3_10280</name>
</gene>
<evidence type="ECO:0000313" key="1">
    <source>
        <dbReference type="EMBL" id="GAT78798.1"/>
    </source>
</evidence>
<protein>
    <submittedName>
        <fullName evidence="1">Uncharacterized protein</fullName>
    </submittedName>
</protein>
<comment type="caution">
    <text evidence="1">The sequence shown here is derived from an EMBL/GenBank/DDBJ whole genome shotgun (WGS) entry which is preliminary data.</text>
</comment>